<sequence length="106" mass="11438">MGWFSDDSNEAAAYDTVTNAPHKSELSHQLLAAAASYEAAKAYEKHVEKNGKPDSHAKAKEIIAALSGAAIDRLVETKGLDFVDKQKAKHHAKEKAEEALANSGEY</sequence>
<dbReference type="InterPro" id="IPR022234">
    <property type="entry name" value="DUF3759"/>
</dbReference>
<protein>
    <submittedName>
        <fullName evidence="1">Uncharacterized protein</fullName>
    </submittedName>
</protein>
<evidence type="ECO:0000313" key="2">
    <source>
        <dbReference type="Proteomes" id="UP000054477"/>
    </source>
</evidence>
<name>A0A0C9XZP6_9AGAR</name>
<dbReference type="OrthoDB" id="9895617at2759"/>
<dbReference type="STRING" id="1095629.A0A0C9XZP6"/>
<dbReference type="Pfam" id="PF12585">
    <property type="entry name" value="DUF3759"/>
    <property type="match status" value="1"/>
</dbReference>
<organism evidence="1 2">
    <name type="scientific">Laccaria amethystina LaAM-08-1</name>
    <dbReference type="NCBI Taxonomy" id="1095629"/>
    <lineage>
        <taxon>Eukaryota</taxon>
        <taxon>Fungi</taxon>
        <taxon>Dikarya</taxon>
        <taxon>Basidiomycota</taxon>
        <taxon>Agaricomycotina</taxon>
        <taxon>Agaricomycetes</taxon>
        <taxon>Agaricomycetidae</taxon>
        <taxon>Agaricales</taxon>
        <taxon>Agaricineae</taxon>
        <taxon>Hydnangiaceae</taxon>
        <taxon>Laccaria</taxon>
    </lineage>
</organism>
<dbReference type="HOGENOM" id="CLU_143683_2_0_1"/>
<dbReference type="PANTHER" id="PTHR37450">
    <property type="entry name" value="CIPC PROTEIN"/>
    <property type="match status" value="1"/>
</dbReference>
<accession>A0A0C9XZP6</accession>
<dbReference type="PANTHER" id="PTHR37450:SF1">
    <property type="entry name" value="CIPC PROTEIN"/>
    <property type="match status" value="1"/>
</dbReference>
<proteinExistence type="predicted"/>
<dbReference type="Proteomes" id="UP000054477">
    <property type="component" value="Unassembled WGS sequence"/>
</dbReference>
<gene>
    <name evidence="1" type="ORF">K443DRAFT_676875</name>
</gene>
<reference evidence="1 2" key="1">
    <citation type="submission" date="2014-04" db="EMBL/GenBank/DDBJ databases">
        <authorList>
            <consortium name="DOE Joint Genome Institute"/>
            <person name="Kuo A."/>
            <person name="Kohler A."/>
            <person name="Nagy L.G."/>
            <person name="Floudas D."/>
            <person name="Copeland A."/>
            <person name="Barry K.W."/>
            <person name="Cichocki N."/>
            <person name="Veneault-Fourrey C."/>
            <person name="LaButti K."/>
            <person name="Lindquist E.A."/>
            <person name="Lipzen A."/>
            <person name="Lundell T."/>
            <person name="Morin E."/>
            <person name="Murat C."/>
            <person name="Sun H."/>
            <person name="Tunlid A."/>
            <person name="Henrissat B."/>
            <person name="Grigoriev I.V."/>
            <person name="Hibbett D.S."/>
            <person name="Martin F."/>
            <person name="Nordberg H.P."/>
            <person name="Cantor M.N."/>
            <person name="Hua S.X."/>
        </authorList>
    </citation>
    <scope>NUCLEOTIDE SEQUENCE [LARGE SCALE GENOMIC DNA]</scope>
    <source>
        <strain evidence="1 2">LaAM-08-1</strain>
    </source>
</reference>
<evidence type="ECO:0000313" key="1">
    <source>
        <dbReference type="EMBL" id="KIK03212.1"/>
    </source>
</evidence>
<dbReference type="EMBL" id="KN838582">
    <property type="protein sequence ID" value="KIK03212.1"/>
    <property type="molecule type" value="Genomic_DNA"/>
</dbReference>
<keyword evidence="2" id="KW-1185">Reference proteome</keyword>
<reference evidence="2" key="2">
    <citation type="submission" date="2015-01" db="EMBL/GenBank/DDBJ databases">
        <title>Evolutionary Origins and Diversification of the Mycorrhizal Mutualists.</title>
        <authorList>
            <consortium name="DOE Joint Genome Institute"/>
            <consortium name="Mycorrhizal Genomics Consortium"/>
            <person name="Kohler A."/>
            <person name="Kuo A."/>
            <person name="Nagy L.G."/>
            <person name="Floudas D."/>
            <person name="Copeland A."/>
            <person name="Barry K.W."/>
            <person name="Cichocki N."/>
            <person name="Veneault-Fourrey C."/>
            <person name="LaButti K."/>
            <person name="Lindquist E.A."/>
            <person name="Lipzen A."/>
            <person name="Lundell T."/>
            <person name="Morin E."/>
            <person name="Murat C."/>
            <person name="Riley R."/>
            <person name="Ohm R."/>
            <person name="Sun H."/>
            <person name="Tunlid A."/>
            <person name="Henrissat B."/>
            <person name="Grigoriev I.V."/>
            <person name="Hibbett D.S."/>
            <person name="Martin F."/>
        </authorList>
    </citation>
    <scope>NUCLEOTIDE SEQUENCE [LARGE SCALE GENOMIC DNA]</scope>
    <source>
        <strain evidence="2">LaAM-08-1</strain>
    </source>
</reference>
<dbReference type="AlphaFoldDB" id="A0A0C9XZP6"/>